<evidence type="ECO:0000313" key="3">
    <source>
        <dbReference type="Proteomes" id="UP000199729"/>
    </source>
</evidence>
<keyword evidence="3" id="KW-1185">Reference proteome</keyword>
<feature type="region of interest" description="Disordered" evidence="1">
    <location>
        <begin position="1"/>
        <end position="28"/>
    </location>
</feature>
<protein>
    <submittedName>
        <fullName evidence="2">Uncharacterized protein</fullName>
    </submittedName>
</protein>
<evidence type="ECO:0000256" key="1">
    <source>
        <dbReference type="SAM" id="MobiDB-lite"/>
    </source>
</evidence>
<dbReference type="EMBL" id="CP022423">
    <property type="protein sequence ID" value="ASM76335.1"/>
    <property type="molecule type" value="Genomic_DNA"/>
</dbReference>
<dbReference type="Proteomes" id="UP000199729">
    <property type="component" value="Chromosome"/>
</dbReference>
<dbReference type="RefSeq" id="WP_089415715.1">
    <property type="nucleotide sequence ID" value="NZ_CP022423.1"/>
</dbReference>
<gene>
    <name evidence="2" type="ORF">VITFI_CDS0556</name>
</gene>
<name>A0A221KBI1_VITFI</name>
<evidence type="ECO:0000313" key="2">
    <source>
        <dbReference type="EMBL" id="ASM76335.1"/>
    </source>
</evidence>
<organism evidence="2 3">
    <name type="scientific">Vitreoscilla filiformis</name>
    <dbReference type="NCBI Taxonomy" id="63"/>
    <lineage>
        <taxon>Bacteria</taxon>
        <taxon>Pseudomonadati</taxon>
        <taxon>Pseudomonadota</taxon>
        <taxon>Betaproteobacteria</taxon>
        <taxon>Neisseriales</taxon>
        <taxon>Neisseriaceae</taxon>
        <taxon>Vitreoscilla</taxon>
    </lineage>
</organism>
<accession>A0A221KBI1</accession>
<dbReference type="AlphaFoldDB" id="A0A221KBI1"/>
<proteinExistence type="predicted"/>
<sequence>MADTLTAPKAGRVTLRRSAQTSPRSIRPAPEYARAFMLRLARRLADRASVKRAHRAEDSAQRVARLAPAACWLEDFLSTPTPTPSPWHSTRDDGSLYQATQALRAGDACQAVKMLKEAAEQLRAPLAPLHKTERQQLAHAIRTTRLMMANPDRIPSLPVLDLDALLSDFQPEHLSGFEPEPQTSASTGAEVWGVAA</sequence>
<dbReference type="KEGG" id="vff:VITFI_CDS0556"/>
<reference evidence="2 3" key="1">
    <citation type="submission" date="2017-07" db="EMBL/GenBank/DDBJ databases">
        <title>Complete Genome Sequence of the cosmetic ferment Vitreoscilla filiformis (ATCC15551).</title>
        <authorList>
            <person name="Contreras S."/>
            <person name="Sagory-Zalkind P."/>
            <person name="Blanquart H."/>
            <person name="Iltis A."/>
            <person name="Morand S.C."/>
        </authorList>
    </citation>
    <scope>NUCLEOTIDE SEQUENCE [LARGE SCALE GENOMIC DNA]</scope>
    <source>
        <strain evidence="2 3">ATCC 15551</strain>
    </source>
</reference>